<dbReference type="InterPro" id="IPR024437">
    <property type="entry name" value="DUF3825"/>
</dbReference>
<accession>A0A516PW82</accession>
<dbReference type="EMBL" id="CP041692">
    <property type="protein sequence ID" value="QDP95392.1"/>
    <property type="molecule type" value="Genomic_DNA"/>
</dbReference>
<reference evidence="2 3" key="1">
    <citation type="submission" date="2019-07" db="EMBL/GenBank/DDBJ databases">
        <title>Microlunatus dokdonensis sp. nov. isolated from the rhizospheric soil of the wild plant Elymus tsukushiensis.</title>
        <authorList>
            <person name="Ghim S.-Y."/>
            <person name="Hwang Y.-J."/>
            <person name="Son J.-S."/>
            <person name="Shin J.-H."/>
        </authorList>
    </citation>
    <scope>NUCLEOTIDE SEQUENCE [LARGE SCALE GENOMIC DNA]</scope>
    <source>
        <strain evidence="2 3">KUDC0627</strain>
    </source>
</reference>
<dbReference type="OrthoDB" id="5493836at2"/>
<protein>
    <submittedName>
        <fullName evidence="2">DUF3825 domain-containing protein</fullName>
    </submittedName>
</protein>
<evidence type="ECO:0000259" key="1">
    <source>
        <dbReference type="Pfam" id="PF12873"/>
    </source>
</evidence>
<organism evidence="2 3">
    <name type="scientific">Microlunatus elymi</name>
    <dbReference type="NCBI Taxonomy" id="2596828"/>
    <lineage>
        <taxon>Bacteria</taxon>
        <taxon>Bacillati</taxon>
        <taxon>Actinomycetota</taxon>
        <taxon>Actinomycetes</taxon>
        <taxon>Propionibacteriales</taxon>
        <taxon>Propionibacteriaceae</taxon>
        <taxon>Microlunatus</taxon>
    </lineage>
</organism>
<evidence type="ECO:0000313" key="2">
    <source>
        <dbReference type="EMBL" id="QDP95392.1"/>
    </source>
</evidence>
<keyword evidence="3" id="KW-1185">Reference proteome</keyword>
<dbReference type="Proteomes" id="UP000319263">
    <property type="component" value="Chromosome"/>
</dbReference>
<feature type="domain" description="DUF3825" evidence="1">
    <location>
        <begin position="12"/>
        <end position="114"/>
    </location>
</feature>
<name>A0A516PW82_9ACTN</name>
<dbReference type="Pfam" id="PF12873">
    <property type="entry name" value="DUF3825"/>
    <property type="match status" value="1"/>
</dbReference>
<gene>
    <name evidence="2" type="ORF">FOE78_05205</name>
</gene>
<evidence type="ECO:0000313" key="3">
    <source>
        <dbReference type="Proteomes" id="UP000319263"/>
    </source>
</evidence>
<proteinExistence type="predicted"/>
<dbReference type="AlphaFoldDB" id="A0A516PW82"/>
<dbReference type="KEGG" id="mik:FOE78_05205"/>
<sequence>MQTPTTPSILKSRFPEPLNANEFLARQAIQAAEVNTRSRVYRNYKAAIPQWYRDSHSDHASVQLLLPLCLRQPDKADLALVVDRVGDSYRGNTVLTLDMAYRNARLLARPDSDWLIP</sequence>